<dbReference type="GO" id="GO:0005758">
    <property type="term" value="C:mitochondrial intermembrane space"/>
    <property type="evidence" value="ECO:0007669"/>
    <property type="project" value="UniProtKB-SubCell"/>
</dbReference>
<keyword evidence="10" id="KW-0406">Ion transport</keyword>
<dbReference type="eggNOG" id="KOG2643">
    <property type="taxonomic scope" value="Eukaryota"/>
</dbReference>
<keyword evidence="3" id="KW-0813">Transport</keyword>
<feature type="region of interest" description="Disordered" evidence="14">
    <location>
        <begin position="32"/>
        <end position="52"/>
    </location>
</feature>
<dbReference type="PROSITE" id="PS50222">
    <property type="entry name" value="EF_HAND_2"/>
    <property type="match status" value="3"/>
</dbReference>
<feature type="domain" description="EF-hand" evidence="15">
    <location>
        <begin position="148"/>
        <end position="183"/>
    </location>
</feature>
<comment type="similarity">
    <text evidence="13">Belongs to the MICU1 family. MICU1 subfamily.</text>
</comment>
<evidence type="ECO:0000256" key="9">
    <source>
        <dbReference type="ARBA" id="ARBA00022946"/>
    </source>
</evidence>
<dbReference type="OrthoDB" id="186625at2759"/>
<evidence type="ECO:0000256" key="13">
    <source>
        <dbReference type="ARBA" id="ARBA00038333"/>
    </source>
</evidence>
<dbReference type="PANTHER" id="PTHR12294:SF1">
    <property type="entry name" value="CALCIUM UPTAKE PROTEIN 1, MITOCHONDRIAL"/>
    <property type="match status" value="1"/>
</dbReference>
<dbReference type="InterPro" id="IPR018247">
    <property type="entry name" value="EF_Hand_1_Ca_BS"/>
</dbReference>
<keyword evidence="5" id="KW-0479">Metal-binding</keyword>
<keyword evidence="11" id="KW-0496">Mitochondrion</keyword>
<evidence type="ECO:0000256" key="5">
    <source>
        <dbReference type="ARBA" id="ARBA00022723"/>
    </source>
</evidence>
<evidence type="ECO:0000256" key="11">
    <source>
        <dbReference type="ARBA" id="ARBA00023128"/>
    </source>
</evidence>
<dbReference type="STRING" id="5786.F1A1X2"/>
<reference evidence="17" key="1">
    <citation type="journal article" date="2011" name="Genome Biol.">
        <title>Comparative genomics of the social amoebae Dictyostelium discoideum and Dictyostelium purpureum.</title>
        <authorList>
            <consortium name="US DOE Joint Genome Institute (JGI-PGF)"/>
            <person name="Sucgang R."/>
            <person name="Kuo A."/>
            <person name="Tian X."/>
            <person name="Salerno W."/>
            <person name="Parikh A."/>
            <person name="Feasley C.L."/>
            <person name="Dalin E."/>
            <person name="Tu H."/>
            <person name="Huang E."/>
            <person name="Barry K."/>
            <person name="Lindquist E."/>
            <person name="Shapiro H."/>
            <person name="Bruce D."/>
            <person name="Schmutz J."/>
            <person name="Salamov A."/>
            <person name="Fey P."/>
            <person name="Gaudet P."/>
            <person name="Anjard C."/>
            <person name="Babu M.M."/>
            <person name="Basu S."/>
            <person name="Bushmanova Y."/>
            <person name="van der Wel H."/>
            <person name="Katoh-Kurasawa M."/>
            <person name="Dinh C."/>
            <person name="Coutinho P.M."/>
            <person name="Saito T."/>
            <person name="Elias M."/>
            <person name="Schaap P."/>
            <person name="Kay R.R."/>
            <person name="Henrissat B."/>
            <person name="Eichinger L."/>
            <person name="Rivero F."/>
            <person name="Putnam N.H."/>
            <person name="West C.M."/>
            <person name="Loomis W.F."/>
            <person name="Chisholm R.L."/>
            <person name="Shaulsky G."/>
            <person name="Strassmann J.E."/>
            <person name="Queller D.C."/>
            <person name="Kuspa A."/>
            <person name="Grigoriev I.V."/>
        </authorList>
    </citation>
    <scope>NUCLEOTIDE SEQUENCE [LARGE SCALE GENOMIC DNA]</scope>
    <source>
        <strain evidence="17">QSDP1</strain>
    </source>
</reference>
<organism evidence="16 17">
    <name type="scientific">Dictyostelium purpureum</name>
    <name type="common">Slime mold</name>
    <dbReference type="NCBI Taxonomy" id="5786"/>
    <lineage>
        <taxon>Eukaryota</taxon>
        <taxon>Amoebozoa</taxon>
        <taxon>Evosea</taxon>
        <taxon>Eumycetozoa</taxon>
        <taxon>Dictyostelia</taxon>
        <taxon>Dictyosteliales</taxon>
        <taxon>Dictyosteliaceae</taxon>
        <taxon>Dictyostelium</taxon>
    </lineage>
</organism>
<dbReference type="GO" id="GO:0051560">
    <property type="term" value="P:mitochondrial calcium ion homeostasis"/>
    <property type="evidence" value="ECO:0000318"/>
    <property type="project" value="GO_Central"/>
</dbReference>
<evidence type="ECO:0000256" key="2">
    <source>
        <dbReference type="ARBA" id="ARBA00004569"/>
    </source>
</evidence>
<dbReference type="GO" id="GO:0036444">
    <property type="term" value="P:calcium import into the mitochondrion"/>
    <property type="evidence" value="ECO:0000318"/>
    <property type="project" value="GO_Central"/>
</dbReference>
<dbReference type="Pfam" id="PF13833">
    <property type="entry name" value="EF-hand_8"/>
    <property type="match status" value="1"/>
</dbReference>
<dbReference type="InParanoid" id="F1A1X2"/>
<keyword evidence="17" id="KW-1185">Reference proteome</keyword>
<dbReference type="GeneID" id="10504990"/>
<evidence type="ECO:0000256" key="12">
    <source>
        <dbReference type="ARBA" id="ARBA00023136"/>
    </source>
</evidence>
<dbReference type="AlphaFoldDB" id="F1A1X2"/>
<name>F1A1X2_DICPU</name>
<dbReference type="InterPro" id="IPR011992">
    <property type="entry name" value="EF-hand-dom_pair"/>
</dbReference>
<dbReference type="InterPro" id="IPR039800">
    <property type="entry name" value="MICU1/2/3"/>
</dbReference>
<proteinExistence type="inferred from homology"/>
<evidence type="ECO:0000256" key="6">
    <source>
        <dbReference type="ARBA" id="ARBA00022737"/>
    </source>
</evidence>
<evidence type="ECO:0000256" key="4">
    <source>
        <dbReference type="ARBA" id="ARBA00022568"/>
    </source>
</evidence>
<dbReference type="VEuPathDB" id="AmoebaDB:DICPUDRAFT_158565"/>
<dbReference type="GO" id="GO:1990246">
    <property type="term" value="C:uniplex complex"/>
    <property type="evidence" value="ECO:0000318"/>
    <property type="project" value="GO_Central"/>
</dbReference>
<comment type="subcellular location">
    <subcellularLocation>
        <location evidence="1">Mitochondrion inner membrane</location>
    </subcellularLocation>
    <subcellularLocation>
        <location evidence="2">Mitochondrion intermembrane space</location>
    </subcellularLocation>
</comment>
<dbReference type="RefSeq" id="XP_003293670.1">
    <property type="nucleotide sequence ID" value="XM_003293622.1"/>
</dbReference>
<dbReference type="PROSITE" id="PS00018">
    <property type="entry name" value="EF_HAND_1"/>
    <property type="match status" value="3"/>
</dbReference>
<evidence type="ECO:0000256" key="3">
    <source>
        <dbReference type="ARBA" id="ARBA00022448"/>
    </source>
</evidence>
<dbReference type="Proteomes" id="UP000001064">
    <property type="component" value="Unassembled WGS sequence"/>
</dbReference>
<dbReference type="CDD" id="cd00051">
    <property type="entry name" value="EFh"/>
    <property type="match status" value="1"/>
</dbReference>
<keyword evidence="9" id="KW-0809">Transit peptide</keyword>
<accession>F1A1X2</accession>
<evidence type="ECO:0000256" key="7">
    <source>
        <dbReference type="ARBA" id="ARBA00022792"/>
    </source>
</evidence>
<evidence type="ECO:0000256" key="14">
    <source>
        <dbReference type="SAM" id="MobiDB-lite"/>
    </source>
</evidence>
<dbReference type="OMA" id="VRTEVWK"/>
<dbReference type="KEGG" id="dpp:DICPUDRAFT_158565"/>
<dbReference type="EMBL" id="GL871390">
    <property type="protein sequence ID" value="EGC29805.1"/>
    <property type="molecule type" value="Genomic_DNA"/>
</dbReference>
<keyword evidence="8" id="KW-0106">Calcium</keyword>
<gene>
    <name evidence="16" type="ORF">DICPUDRAFT_158565</name>
</gene>
<keyword evidence="4" id="KW-0109">Calcium transport</keyword>
<keyword evidence="12" id="KW-0472">Membrane</keyword>
<feature type="domain" description="EF-hand" evidence="15">
    <location>
        <begin position="190"/>
        <end position="217"/>
    </location>
</feature>
<dbReference type="Gene3D" id="1.10.238.10">
    <property type="entry name" value="EF-hand"/>
    <property type="match status" value="2"/>
</dbReference>
<evidence type="ECO:0000256" key="10">
    <source>
        <dbReference type="ARBA" id="ARBA00023065"/>
    </source>
</evidence>
<protein>
    <recommendedName>
        <fullName evidence="15">EF-hand domain-containing protein</fullName>
    </recommendedName>
</protein>
<keyword evidence="6" id="KW-0677">Repeat</keyword>
<dbReference type="SUPFAM" id="SSF47473">
    <property type="entry name" value="EF-hand"/>
    <property type="match status" value="2"/>
</dbReference>
<evidence type="ECO:0000256" key="1">
    <source>
        <dbReference type="ARBA" id="ARBA00004273"/>
    </source>
</evidence>
<dbReference type="FunCoup" id="F1A1X2">
    <property type="interactions" value="38"/>
</dbReference>
<keyword evidence="7" id="KW-0999">Mitochondrion inner membrane</keyword>
<evidence type="ECO:0000313" key="16">
    <source>
        <dbReference type="EMBL" id="EGC29805.1"/>
    </source>
</evidence>
<dbReference type="PANTHER" id="PTHR12294">
    <property type="entry name" value="EF HAND DOMAIN FAMILY A1,A2-RELATED"/>
    <property type="match status" value="1"/>
</dbReference>
<dbReference type="GO" id="GO:0005509">
    <property type="term" value="F:calcium ion binding"/>
    <property type="evidence" value="ECO:0000318"/>
    <property type="project" value="GO_Central"/>
</dbReference>
<sequence>MIKRINLNPSKLNLSQKALIGYQNKSFSTIVNQRQQEQQEQQNDNNQKDNNNNFKFKSVLVGGICLASILTTSVILAEDENKQTWREKIINNYQNRIREFSTPEKVFQIFASVRKNGQSYMTVEDFIRAILPHQYKASSDTSTKPKSVNIKDIPYSFKIADVDGDGLISFSEFMFFSTLLSIPENSAPIAFKVMDINGDGSVDINEFISIIKILSHQSPFAMNATTSPNTAPFTSKGSLSFLFGKNGEKRLTGAQFQQFLSQLRRDVLHLEFNFYDPKSTGVISQRDFGLLLISYCKLGQMKQHMGALSSLPSTVDSQNKGITFEQFVSFNKLLDKLPDVELSMDLYKGSNQPFNKSQFKYVSKIITNEEPAPQVVNTVYTIFDTDKNGDLAKDEFVELMERRKYRGLNSNRDTGFIEKLKKIYKILINQE</sequence>
<dbReference type="Pfam" id="PF13499">
    <property type="entry name" value="EF-hand_7"/>
    <property type="match status" value="1"/>
</dbReference>
<evidence type="ECO:0000313" key="17">
    <source>
        <dbReference type="Proteomes" id="UP000001064"/>
    </source>
</evidence>
<dbReference type="SMART" id="SM00054">
    <property type="entry name" value="EFh"/>
    <property type="match status" value="3"/>
</dbReference>
<evidence type="ECO:0000259" key="15">
    <source>
        <dbReference type="PROSITE" id="PS50222"/>
    </source>
</evidence>
<evidence type="ECO:0000256" key="8">
    <source>
        <dbReference type="ARBA" id="ARBA00022837"/>
    </source>
</evidence>
<dbReference type="InterPro" id="IPR002048">
    <property type="entry name" value="EF_hand_dom"/>
</dbReference>
<feature type="domain" description="EF-hand" evidence="15">
    <location>
        <begin position="371"/>
        <end position="406"/>
    </location>
</feature>